<dbReference type="Pfam" id="PF01565">
    <property type="entry name" value="FAD_binding_4"/>
    <property type="match status" value="1"/>
</dbReference>
<accession>A0A9P4I5E4</accession>
<feature type="signal peptide" evidence="3">
    <location>
        <begin position="1"/>
        <end position="23"/>
    </location>
</feature>
<dbReference type="AlphaFoldDB" id="A0A9P4I5E4"/>
<keyword evidence="6" id="KW-1185">Reference proteome</keyword>
<comment type="caution">
    <text evidence="5">The sequence shown here is derived from an EMBL/GenBank/DDBJ whole genome shotgun (WGS) entry which is preliminary data.</text>
</comment>
<dbReference type="GO" id="GO:0016491">
    <property type="term" value="F:oxidoreductase activity"/>
    <property type="evidence" value="ECO:0007669"/>
    <property type="project" value="UniProtKB-KW"/>
</dbReference>
<evidence type="ECO:0000256" key="2">
    <source>
        <dbReference type="ARBA" id="ARBA00023002"/>
    </source>
</evidence>
<protein>
    <submittedName>
        <fullName evidence="5">FAD-binding domain-containing protein</fullName>
    </submittedName>
</protein>
<evidence type="ECO:0000259" key="4">
    <source>
        <dbReference type="PROSITE" id="PS51387"/>
    </source>
</evidence>
<dbReference type="OrthoDB" id="9983560at2759"/>
<evidence type="ECO:0000313" key="5">
    <source>
        <dbReference type="EMBL" id="KAF2094169.1"/>
    </source>
</evidence>
<organism evidence="5 6">
    <name type="scientific">Rhizodiscina lignyota</name>
    <dbReference type="NCBI Taxonomy" id="1504668"/>
    <lineage>
        <taxon>Eukaryota</taxon>
        <taxon>Fungi</taxon>
        <taxon>Dikarya</taxon>
        <taxon>Ascomycota</taxon>
        <taxon>Pezizomycotina</taxon>
        <taxon>Dothideomycetes</taxon>
        <taxon>Pleosporomycetidae</taxon>
        <taxon>Aulographales</taxon>
        <taxon>Rhizodiscinaceae</taxon>
        <taxon>Rhizodiscina</taxon>
    </lineage>
</organism>
<evidence type="ECO:0000256" key="3">
    <source>
        <dbReference type="SAM" id="SignalP"/>
    </source>
</evidence>
<dbReference type="InterPro" id="IPR036318">
    <property type="entry name" value="FAD-bd_PCMH-like_sf"/>
</dbReference>
<dbReference type="Gene3D" id="3.30.465.10">
    <property type="match status" value="2"/>
</dbReference>
<dbReference type="InterPro" id="IPR006094">
    <property type="entry name" value="Oxid_FAD_bind_N"/>
</dbReference>
<comment type="similarity">
    <text evidence="1">Belongs to the oxygen-dependent FAD-linked oxidoreductase family.</text>
</comment>
<name>A0A9P4I5E4_9PEZI</name>
<keyword evidence="2" id="KW-0560">Oxidoreductase</keyword>
<reference evidence="5" key="1">
    <citation type="journal article" date="2020" name="Stud. Mycol.">
        <title>101 Dothideomycetes genomes: a test case for predicting lifestyles and emergence of pathogens.</title>
        <authorList>
            <person name="Haridas S."/>
            <person name="Albert R."/>
            <person name="Binder M."/>
            <person name="Bloem J."/>
            <person name="Labutti K."/>
            <person name="Salamov A."/>
            <person name="Andreopoulos B."/>
            <person name="Baker S."/>
            <person name="Barry K."/>
            <person name="Bills G."/>
            <person name="Bluhm B."/>
            <person name="Cannon C."/>
            <person name="Castanera R."/>
            <person name="Culley D."/>
            <person name="Daum C."/>
            <person name="Ezra D."/>
            <person name="Gonzalez J."/>
            <person name="Henrissat B."/>
            <person name="Kuo A."/>
            <person name="Liang C."/>
            <person name="Lipzen A."/>
            <person name="Lutzoni F."/>
            <person name="Magnuson J."/>
            <person name="Mondo S."/>
            <person name="Nolan M."/>
            <person name="Ohm R."/>
            <person name="Pangilinan J."/>
            <person name="Park H.-J."/>
            <person name="Ramirez L."/>
            <person name="Alfaro M."/>
            <person name="Sun H."/>
            <person name="Tritt A."/>
            <person name="Yoshinaga Y."/>
            <person name="Zwiers L.-H."/>
            <person name="Turgeon B."/>
            <person name="Goodwin S."/>
            <person name="Spatafora J."/>
            <person name="Crous P."/>
            <person name="Grigoriev I."/>
        </authorList>
    </citation>
    <scope>NUCLEOTIDE SEQUENCE</scope>
    <source>
        <strain evidence="5">CBS 133067</strain>
    </source>
</reference>
<dbReference type="Pfam" id="PF08031">
    <property type="entry name" value="BBE"/>
    <property type="match status" value="1"/>
</dbReference>
<dbReference type="PANTHER" id="PTHR13878:SF91">
    <property type="entry name" value="FAD BINDING DOMAIN PROTEIN (AFU_ORTHOLOGUE AFUA_6G12070)-RELATED"/>
    <property type="match status" value="1"/>
</dbReference>
<evidence type="ECO:0000256" key="1">
    <source>
        <dbReference type="ARBA" id="ARBA00005466"/>
    </source>
</evidence>
<evidence type="ECO:0000313" key="6">
    <source>
        <dbReference type="Proteomes" id="UP000799772"/>
    </source>
</evidence>
<dbReference type="GO" id="GO:0071949">
    <property type="term" value="F:FAD binding"/>
    <property type="evidence" value="ECO:0007669"/>
    <property type="project" value="InterPro"/>
</dbReference>
<dbReference type="Proteomes" id="UP000799772">
    <property type="component" value="Unassembled WGS sequence"/>
</dbReference>
<dbReference type="PANTHER" id="PTHR13878">
    <property type="entry name" value="GULONOLACTONE OXIDASE"/>
    <property type="match status" value="1"/>
</dbReference>
<dbReference type="PROSITE" id="PS51387">
    <property type="entry name" value="FAD_PCMH"/>
    <property type="match status" value="1"/>
</dbReference>
<dbReference type="SUPFAM" id="SSF56176">
    <property type="entry name" value="FAD-binding/transporter-associated domain-like"/>
    <property type="match status" value="1"/>
</dbReference>
<dbReference type="InterPro" id="IPR012951">
    <property type="entry name" value="BBE"/>
</dbReference>
<dbReference type="InterPro" id="IPR050432">
    <property type="entry name" value="FAD-linked_Oxidoreductases_BP"/>
</dbReference>
<dbReference type="InterPro" id="IPR016166">
    <property type="entry name" value="FAD-bd_PCMH"/>
</dbReference>
<proteinExistence type="inferred from homology"/>
<gene>
    <name evidence="5" type="ORF">NA57DRAFT_47011</name>
</gene>
<sequence>MASTISILSFFAINALTFLSARAAAPTFNCQPNQSCWPTTADWNAFNKTVSGQLKATVMLASPCYPSSPNFNEAECATVEANYFDPTFRQTVYGSMEHFNWEACGSANCAPNLTVTTQSKDAVCSLGTLSAFHVDASTAADITATLAFVRKHNIRLSIRNTGHDYLGRSAIPNSLALEMSNFQTMEFHPTFQLNNCKSTSAITNVGIMGAGVIGDEALPFFSAKGMQPVVGACPTVGPAGGFSMGGGHGPLSPTNGLLADNAVEFDIVTADGKFRTVNQCNDPDLFWALRGGGAGTYAIMVNYKTLVYPKTTFATWHFRANISSNAITPNTTMSTVLRDVITAVSTNQTTWTKNNMTGFDVFTPTTVELMEMLPSNDNALAQLKSLTSSVHQLVTTHPDLAIVNDDFILYDDQDAWETGQAEFITRTSGDGIGIITPSRLIPRDILASTESINTFTAGFDAAAALSELAFFKTAPPSSKNTGDTSVNPAWYSTAMHFIAGPGWPPGTPQALTDALQEGARNGLAKVANVLDVQAAYTNEADWAEPNWQSVFYGSNYNKLLQIKQKYDPDNLFTCWKCVGSDVNAPQFSCYAETQ</sequence>
<dbReference type="InterPro" id="IPR016169">
    <property type="entry name" value="FAD-bd_PCMH_sub2"/>
</dbReference>
<keyword evidence="3" id="KW-0732">Signal</keyword>
<dbReference type="EMBL" id="ML978135">
    <property type="protein sequence ID" value="KAF2094169.1"/>
    <property type="molecule type" value="Genomic_DNA"/>
</dbReference>
<feature type="chain" id="PRO_5040256749" evidence="3">
    <location>
        <begin position="24"/>
        <end position="594"/>
    </location>
</feature>
<feature type="domain" description="FAD-binding PCMH-type" evidence="4">
    <location>
        <begin position="125"/>
        <end position="310"/>
    </location>
</feature>